<evidence type="ECO:0000256" key="1">
    <source>
        <dbReference type="SAM" id="MobiDB-lite"/>
    </source>
</evidence>
<evidence type="ECO:0000313" key="2">
    <source>
        <dbReference type="EMBL" id="KAF2749261.1"/>
    </source>
</evidence>
<dbReference type="PANTHER" id="PTHR28054">
    <property type="entry name" value="RNA POLYMERASE I-SPECIFIC TRANSCRIPTION INITIATION FACTOR RRN10"/>
    <property type="match status" value="1"/>
</dbReference>
<dbReference type="AlphaFoldDB" id="A0A6A6VJ81"/>
<sequence length="204" mass="22835">MKKRRRLSDSSQVPEKDDSGRSPRRRPTVYDAVAGRVTGRGVIGPKGPLPPGQQPLRPDEVLYKARNAPIRYEESDHYFAHTRIPSSQRLPEGDLLDAIHGYISHYYQRSVRNVNQKVWKCMDETALIALGILLEESAREVLGDTGDLVFTEAMRDAEGDESASKDVEELMVEDDGARSSKDEAEDGEEDIESSSEDEEDSEDV</sequence>
<dbReference type="Proteomes" id="UP000799440">
    <property type="component" value="Unassembled WGS sequence"/>
</dbReference>
<feature type="compositionally biased region" description="Acidic residues" evidence="1">
    <location>
        <begin position="183"/>
        <end position="204"/>
    </location>
</feature>
<feature type="region of interest" description="Disordered" evidence="1">
    <location>
        <begin position="1"/>
        <end position="57"/>
    </location>
</feature>
<reference evidence="2" key="1">
    <citation type="journal article" date="2020" name="Stud. Mycol.">
        <title>101 Dothideomycetes genomes: a test case for predicting lifestyles and emergence of pathogens.</title>
        <authorList>
            <person name="Haridas S."/>
            <person name="Albert R."/>
            <person name="Binder M."/>
            <person name="Bloem J."/>
            <person name="Labutti K."/>
            <person name="Salamov A."/>
            <person name="Andreopoulos B."/>
            <person name="Baker S."/>
            <person name="Barry K."/>
            <person name="Bills G."/>
            <person name="Bluhm B."/>
            <person name="Cannon C."/>
            <person name="Castanera R."/>
            <person name="Culley D."/>
            <person name="Daum C."/>
            <person name="Ezra D."/>
            <person name="Gonzalez J."/>
            <person name="Henrissat B."/>
            <person name="Kuo A."/>
            <person name="Liang C."/>
            <person name="Lipzen A."/>
            <person name="Lutzoni F."/>
            <person name="Magnuson J."/>
            <person name="Mondo S."/>
            <person name="Nolan M."/>
            <person name="Ohm R."/>
            <person name="Pangilinan J."/>
            <person name="Park H.-J."/>
            <person name="Ramirez L."/>
            <person name="Alfaro M."/>
            <person name="Sun H."/>
            <person name="Tritt A."/>
            <person name="Yoshinaga Y."/>
            <person name="Zwiers L.-H."/>
            <person name="Turgeon B."/>
            <person name="Goodwin S."/>
            <person name="Spatafora J."/>
            <person name="Crous P."/>
            <person name="Grigoriev I."/>
        </authorList>
    </citation>
    <scope>NUCLEOTIDE SEQUENCE</scope>
    <source>
        <strain evidence="2">CBS 119925</strain>
    </source>
</reference>
<keyword evidence="3" id="KW-1185">Reference proteome</keyword>
<organism evidence="2 3">
    <name type="scientific">Sporormia fimetaria CBS 119925</name>
    <dbReference type="NCBI Taxonomy" id="1340428"/>
    <lineage>
        <taxon>Eukaryota</taxon>
        <taxon>Fungi</taxon>
        <taxon>Dikarya</taxon>
        <taxon>Ascomycota</taxon>
        <taxon>Pezizomycotina</taxon>
        <taxon>Dothideomycetes</taxon>
        <taxon>Pleosporomycetidae</taxon>
        <taxon>Pleosporales</taxon>
        <taxon>Sporormiaceae</taxon>
        <taxon>Sporormia</taxon>
    </lineage>
</organism>
<dbReference type="OrthoDB" id="2565191at2759"/>
<feature type="region of interest" description="Disordered" evidence="1">
    <location>
        <begin position="155"/>
        <end position="204"/>
    </location>
</feature>
<dbReference type="GO" id="GO:0006360">
    <property type="term" value="P:transcription by RNA polymerase I"/>
    <property type="evidence" value="ECO:0007669"/>
    <property type="project" value="InterPro"/>
</dbReference>
<feature type="compositionally biased region" description="Basic and acidic residues" evidence="1">
    <location>
        <begin position="155"/>
        <end position="168"/>
    </location>
</feature>
<dbReference type="EMBL" id="MU006566">
    <property type="protein sequence ID" value="KAF2749261.1"/>
    <property type="molecule type" value="Genomic_DNA"/>
</dbReference>
<dbReference type="InterPro" id="IPR022793">
    <property type="entry name" value="Rrn10"/>
</dbReference>
<protein>
    <submittedName>
        <fullName evidence="2">Uncharacterized protein</fullName>
    </submittedName>
</protein>
<dbReference type="Pfam" id="PF05234">
    <property type="entry name" value="UAF_Rrn10"/>
    <property type="match status" value="1"/>
</dbReference>
<proteinExistence type="predicted"/>
<gene>
    <name evidence="2" type="ORF">M011DRAFT_302614</name>
</gene>
<evidence type="ECO:0000313" key="3">
    <source>
        <dbReference type="Proteomes" id="UP000799440"/>
    </source>
</evidence>
<dbReference type="PANTHER" id="PTHR28054:SF1">
    <property type="entry name" value="RNA POLYMERASE I-SPECIFIC TRANSCRIPTION INITIATION FACTOR RRN10"/>
    <property type="match status" value="1"/>
</dbReference>
<accession>A0A6A6VJ81</accession>
<name>A0A6A6VJ81_9PLEO</name>